<dbReference type="EMBL" id="CDHK01000018">
    <property type="protein sequence ID" value="CEJ62579.1"/>
    <property type="molecule type" value="Genomic_DNA"/>
</dbReference>
<gene>
    <name evidence="1" type="ORF">PMG11_11076</name>
</gene>
<dbReference type="Proteomes" id="UP000042958">
    <property type="component" value="Unassembled WGS sequence"/>
</dbReference>
<name>A0A0F7U0X7_PENBI</name>
<keyword evidence="2" id="KW-1185">Reference proteome</keyword>
<reference evidence="2" key="1">
    <citation type="journal article" date="2015" name="Genome Announc.">
        <title>Draft genome sequence of the fungus Penicillium brasilianum MG11.</title>
        <authorList>
            <person name="Horn F."/>
            <person name="Linde J."/>
            <person name="Mattern D.J."/>
            <person name="Walther G."/>
            <person name="Guthke R."/>
            <person name="Brakhage A.A."/>
            <person name="Valiante V."/>
        </authorList>
    </citation>
    <scope>NUCLEOTIDE SEQUENCE [LARGE SCALE GENOMIC DNA]</scope>
    <source>
        <strain evidence="2">MG11</strain>
    </source>
</reference>
<proteinExistence type="predicted"/>
<accession>A0A0F7U0X7</accession>
<evidence type="ECO:0000313" key="1">
    <source>
        <dbReference type="EMBL" id="CEJ62579.1"/>
    </source>
</evidence>
<organism evidence="1 2">
    <name type="scientific">Penicillium brasilianum</name>
    <dbReference type="NCBI Taxonomy" id="104259"/>
    <lineage>
        <taxon>Eukaryota</taxon>
        <taxon>Fungi</taxon>
        <taxon>Dikarya</taxon>
        <taxon>Ascomycota</taxon>
        <taxon>Pezizomycotina</taxon>
        <taxon>Eurotiomycetes</taxon>
        <taxon>Eurotiomycetidae</taxon>
        <taxon>Eurotiales</taxon>
        <taxon>Aspergillaceae</taxon>
        <taxon>Penicillium</taxon>
    </lineage>
</organism>
<evidence type="ECO:0000313" key="2">
    <source>
        <dbReference type="Proteomes" id="UP000042958"/>
    </source>
</evidence>
<protein>
    <submittedName>
        <fullName evidence="1">Uncharacterized protein</fullName>
    </submittedName>
</protein>
<sequence>MIAPNEDRAFYGVPSDRLSPGLYESVGGLSQYTSAGKLCVTGSQAAREIGPISYSRLILSAINVECLTPPDFPSTMDK</sequence>
<dbReference type="AlphaFoldDB" id="A0A0F7U0X7"/>